<dbReference type="NCBIfam" id="TIGR01313">
    <property type="entry name" value="therm_gnt_kin"/>
    <property type="match status" value="1"/>
</dbReference>
<evidence type="ECO:0000256" key="6">
    <source>
        <dbReference type="ARBA" id="ARBA00022777"/>
    </source>
</evidence>
<evidence type="ECO:0000256" key="10">
    <source>
        <dbReference type="SAM" id="MobiDB-lite"/>
    </source>
</evidence>
<dbReference type="InterPro" id="IPR006001">
    <property type="entry name" value="Therm_gnt_kin"/>
</dbReference>
<dbReference type="InterPro" id="IPR031322">
    <property type="entry name" value="Shikimate/glucono_kinase"/>
</dbReference>
<dbReference type="UniPathway" id="UPA00792"/>
<dbReference type="FunFam" id="3.40.50.300:FF:000522">
    <property type="entry name" value="Gluconokinase"/>
    <property type="match status" value="1"/>
</dbReference>
<keyword evidence="4 9" id="KW-0808">Transferase</keyword>
<dbReference type="EMBL" id="HBIV01004998">
    <property type="protein sequence ID" value="CAE0649233.1"/>
    <property type="molecule type" value="Transcribed_RNA"/>
</dbReference>
<evidence type="ECO:0000256" key="8">
    <source>
        <dbReference type="ARBA" id="ARBA00048090"/>
    </source>
</evidence>
<dbReference type="SUPFAM" id="SSF52540">
    <property type="entry name" value="P-loop containing nucleoside triphosphate hydrolases"/>
    <property type="match status" value="1"/>
</dbReference>
<comment type="catalytic activity">
    <reaction evidence="8 9">
        <text>D-gluconate + ATP = 6-phospho-D-gluconate + ADP + H(+)</text>
        <dbReference type="Rhea" id="RHEA:19433"/>
        <dbReference type="ChEBI" id="CHEBI:15378"/>
        <dbReference type="ChEBI" id="CHEBI:18391"/>
        <dbReference type="ChEBI" id="CHEBI:30616"/>
        <dbReference type="ChEBI" id="CHEBI:58759"/>
        <dbReference type="ChEBI" id="CHEBI:456216"/>
        <dbReference type="EC" id="2.7.1.12"/>
    </reaction>
</comment>
<evidence type="ECO:0000256" key="4">
    <source>
        <dbReference type="ARBA" id="ARBA00022679"/>
    </source>
</evidence>
<dbReference type="Gene3D" id="3.40.50.300">
    <property type="entry name" value="P-loop containing nucleotide triphosphate hydrolases"/>
    <property type="match status" value="1"/>
</dbReference>
<feature type="compositionally biased region" description="Polar residues" evidence="10">
    <location>
        <begin position="203"/>
        <end position="216"/>
    </location>
</feature>
<protein>
    <recommendedName>
        <fullName evidence="3 9">Gluconokinase</fullName>
        <ecNumber evidence="3 9">2.7.1.12</ecNumber>
    </recommendedName>
</protein>
<dbReference type="EC" id="2.7.1.12" evidence="3 9"/>
<evidence type="ECO:0000256" key="5">
    <source>
        <dbReference type="ARBA" id="ARBA00022741"/>
    </source>
</evidence>
<evidence type="ECO:0000256" key="9">
    <source>
        <dbReference type="RuleBase" id="RU363066"/>
    </source>
</evidence>
<comment type="similarity">
    <text evidence="2 9">Belongs to the gluconokinase GntK/GntV family.</text>
</comment>
<gene>
    <name evidence="11" type="ORF">LGLO00237_LOCUS3536</name>
</gene>
<dbReference type="PANTHER" id="PTHR43442">
    <property type="entry name" value="GLUCONOKINASE-RELATED"/>
    <property type="match status" value="1"/>
</dbReference>
<comment type="pathway">
    <text evidence="1 9">Carbohydrate acid metabolism; D-gluconate degradation.</text>
</comment>
<evidence type="ECO:0000256" key="3">
    <source>
        <dbReference type="ARBA" id="ARBA00012054"/>
    </source>
</evidence>
<keyword evidence="7 9" id="KW-0067">ATP-binding</keyword>
<evidence type="ECO:0000256" key="2">
    <source>
        <dbReference type="ARBA" id="ARBA00008420"/>
    </source>
</evidence>
<dbReference type="GO" id="GO:0005737">
    <property type="term" value="C:cytoplasm"/>
    <property type="evidence" value="ECO:0007669"/>
    <property type="project" value="TreeGrafter"/>
</dbReference>
<dbReference type="InterPro" id="IPR027417">
    <property type="entry name" value="P-loop_NTPase"/>
</dbReference>
<dbReference type="Pfam" id="PF01202">
    <property type="entry name" value="SKI"/>
    <property type="match status" value="1"/>
</dbReference>
<accession>A0A7S3YEJ0</accession>
<dbReference type="AlphaFoldDB" id="A0A7S3YEJ0"/>
<evidence type="ECO:0000256" key="7">
    <source>
        <dbReference type="ARBA" id="ARBA00022840"/>
    </source>
</evidence>
<keyword evidence="6 9" id="KW-0418">Kinase</keyword>
<dbReference type="GO" id="GO:0005524">
    <property type="term" value="F:ATP binding"/>
    <property type="evidence" value="ECO:0007669"/>
    <property type="project" value="UniProtKB-KW"/>
</dbReference>
<reference evidence="11" key="1">
    <citation type="submission" date="2021-01" db="EMBL/GenBank/DDBJ databases">
        <authorList>
            <person name="Corre E."/>
            <person name="Pelletier E."/>
            <person name="Niang G."/>
            <person name="Scheremetjew M."/>
            <person name="Finn R."/>
            <person name="Kale V."/>
            <person name="Holt S."/>
            <person name="Cochrane G."/>
            <person name="Meng A."/>
            <person name="Brown T."/>
            <person name="Cohen L."/>
        </authorList>
    </citation>
    <scope>NUCLEOTIDE SEQUENCE</scope>
    <source>
        <strain evidence="11">CCCM811</strain>
    </source>
</reference>
<evidence type="ECO:0000256" key="1">
    <source>
        <dbReference type="ARBA" id="ARBA00004875"/>
    </source>
</evidence>
<feature type="compositionally biased region" description="Polar residues" evidence="10">
    <location>
        <begin position="224"/>
        <end position="235"/>
    </location>
</feature>
<dbReference type="CDD" id="cd02021">
    <property type="entry name" value="GntK"/>
    <property type="match status" value="1"/>
</dbReference>
<feature type="region of interest" description="Disordered" evidence="10">
    <location>
        <begin position="203"/>
        <end position="255"/>
    </location>
</feature>
<name>A0A7S3YEJ0_9EUKA</name>
<feature type="compositionally biased region" description="Polar residues" evidence="10">
    <location>
        <begin position="243"/>
        <end position="255"/>
    </location>
</feature>
<sequence length="255" mass="27982">MAARKERAKGVSSVFSHIVHADEEEVCTPCVAVLMGVSGSGKTSVGIELAKRWKADFQDGDDFHPKENKKKMSEGLPLNDQDRKSWLESLAKLISDYVQNKKRVVVACSALKKAYRDILRSGGPAGKKKGMVRLFFLNGDKTLISERITQRKGHFFDKKLLQSQFDALQRPLPGEGIPTLSISESTSSIASLIVTRHLEPANRGSTVTVDSKSTPQVHPHQQKTKPSTTGFSSSKHVPDERPMTTSSKPGQELAS</sequence>
<dbReference type="GO" id="GO:0005975">
    <property type="term" value="P:carbohydrate metabolic process"/>
    <property type="evidence" value="ECO:0007669"/>
    <property type="project" value="InterPro"/>
</dbReference>
<dbReference type="GO" id="GO:0046316">
    <property type="term" value="F:gluconokinase activity"/>
    <property type="evidence" value="ECO:0007669"/>
    <property type="project" value="UniProtKB-EC"/>
</dbReference>
<proteinExistence type="inferred from homology"/>
<dbReference type="PANTHER" id="PTHR43442:SF3">
    <property type="entry name" value="GLUCONOKINASE-RELATED"/>
    <property type="match status" value="1"/>
</dbReference>
<evidence type="ECO:0000313" key="11">
    <source>
        <dbReference type="EMBL" id="CAE0649233.1"/>
    </source>
</evidence>
<organism evidence="11">
    <name type="scientific">Lotharella globosa</name>
    <dbReference type="NCBI Taxonomy" id="91324"/>
    <lineage>
        <taxon>Eukaryota</taxon>
        <taxon>Sar</taxon>
        <taxon>Rhizaria</taxon>
        <taxon>Cercozoa</taxon>
        <taxon>Chlorarachniophyceae</taxon>
        <taxon>Lotharella</taxon>
    </lineage>
</organism>
<keyword evidence="5 9" id="KW-0547">Nucleotide-binding</keyword>